<dbReference type="OrthoDB" id="9992147at2"/>
<sequence length="204" mass="21495">MQSTGNRNTRPFGRWAVRLSCAALLAMGLAAFGAIVADAPGLSAKSRVAVGLDSWYPQSSAALYNRSLYMLDRASTASLRWQEERLSLKLALAGIEAAPANAYAWSVAAIAAASAGFDDFARTAAARSRVLAPNTARVAMQRLVLADIELQAADAGTRDGVRHDLEVARRHEPDALDTLLRNAPPTAEALHRLGASEPVAGTSG</sequence>
<reference evidence="1 2" key="1">
    <citation type="submission" date="2018-05" db="EMBL/GenBank/DDBJ databases">
        <title>Acuticoccus sediminis sp. nov., isolated from deep-sea sediment of Indian Ocean.</title>
        <authorList>
            <person name="Liu X."/>
            <person name="Lai Q."/>
            <person name="Du Y."/>
            <person name="Sun F."/>
            <person name="Zhang X."/>
            <person name="Wang S."/>
            <person name="Shao Z."/>
        </authorList>
    </citation>
    <scope>NUCLEOTIDE SEQUENCE [LARGE SCALE GENOMIC DNA]</scope>
    <source>
        <strain evidence="1 2">PTG4-2</strain>
    </source>
</reference>
<accession>A0A8B2NVK1</accession>
<evidence type="ECO:0000313" key="2">
    <source>
        <dbReference type="Proteomes" id="UP000249590"/>
    </source>
</evidence>
<organism evidence="1 2">
    <name type="scientific">Acuticoccus sediminis</name>
    <dbReference type="NCBI Taxonomy" id="2184697"/>
    <lineage>
        <taxon>Bacteria</taxon>
        <taxon>Pseudomonadati</taxon>
        <taxon>Pseudomonadota</taxon>
        <taxon>Alphaproteobacteria</taxon>
        <taxon>Hyphomicrobiales</taxon>
        <taxon>Amorphaceae</taxon>
        <taxon>Acuticoccus</taxon>
    </lineage>
</organism>
<dbReference type="RefSeq" id="WP_111342016.1">
    <property type="nucleotide sequence ID" value="NZ_QHHQ01000001.1"/>
</dbReference>
<dbReference type="EMBL" id="QHHQ01000001">
    <property type="protein sequence ID" value="RAI03383.1"/>
    <property type="molecule type" value="Genomic_DNA"/>
</dbReference>
<name>A0A8B2NVK1_9HYPH</name>
<comment type="caution">
    <text evidence="1">The sequence shown here is derived from an EMBL/GenBank/DDBJ whole genome shotgun (WGS) entry which is preliminary data.</text>
</comment>
<gene>
    <name evidence="1" type="ORF">DLJ53_02380</name>
</gene>
<proteinExistence type="predicted"/>
<keyword evidence="2" id="KW-1185">Reference proteome</keyword>
<evidence type="ECO:0000313" key="1">
    <source>
        <dbReference type="EMBL" id="RAI03383.1"/>
    </source>
</evidence>
<dbReference type="Proteomes" id="UP000249590">
    <property type="component" value="Unassembled WGS sequence"/>
</dbReference>
<protein>
    <submittedName>
        <fullName evidence="1">Uncharacterized protein</fullName>
    </submittedName>
</protein>
<dbReference type="AlphaFoldDB" id="A0A8B2NVK1"/>